<gene>
    <name evidence="4" type="ORF">SAMN05660461_0181</name>
</gene>
<dbReference type="PANTHER" id="PTHR43877">
    <property type="entry name" value="AMINOALKYLPHOSPHONATE N-ACETYLTRANSFERASE-RELATED-RELATED"/>
    <property type="match status" value="1"/>
</dbReference>
<dbReference type="PANTHER" id="PTHR43877:SF1">
    <property type="entry name" value="ACETYLTRANSFERASE"/>
    <property type="match status" value="1"/>
</dbReference>
<organism evidence="4 5">
    <name type="scientific">Chitinophaga ginsengisegetis</name>
    <dbReference type="NCBI Taxonomy" id="393003"/>
    <lineage>
        <taxon>Bacteria</taxon>
        <taxon>Pseudomonadati</taxon>
        <taxon>Bacteroidota</taxon>
        <taxon>Chitinophagia</taxon>
        <taxon>Chitinophagales</taxon>
        <taxon>Chitinophagaceae</taxon>
        <taxon>Chitinophaga</taxon>
    </lineage>
</organism>
<evidence type="ECO:0000256" key="2">
    <source>
        <dbReference type="ARBA" id="ARBA00023315"/>
    </source>
</evidence>
<dbReference type="PROSITE" id="PS51186">
    <property type="entry name" value="GNAT"/>
    <property type="match status" value="1"/>
</dbReference>
<dbReference type="STRING" id="393003.SAMN05660461_0181"/>
<name>A0A1T5N481_9BACT</name>
<evidence type="ECO:0000313" key="5">
    <source>
        <dbReference type="Proteomes" id="UP000190166"/>
    </source>
</evidence>
<reference evidence="4 5" key="1">
    <citation type="submission" date="2017-02" db="EMBL/GenBank/DDBJ databases">
        <authorList>
            <person name="Peterson S.W."/>
        </authorList>
    </citation>
    <scope>NUCLEOTIDE SEQUENCE [LARGE SCALE GENOMIC DNA]</scope>
    <source>
        <strain evidence="4 5">DSM 18108</strain>
    </source>
</reference>
<sequence>MIFREATIADIPGLQRVRAAVKENVLNNPDLVTTADYIQYLTTDGRGWLCESAGVIVGFAIVDTHRHNIWALFVDPQTEAAGIGRELQRLMLDWYFAVYQTSLWLGTAPGTRAERFYTRSGWKNAGLMKNGEVRFEMDRDTWLSSRKAVS</sequence>
<evidence type="ECO:0000259" key="3">
    <source>
        <dbReference type="PROSITE" id="PS51186"/>
    </source>
</evidence>
<keyword evidence="1 4" id="KW-0808">Transferase</keyword>
<dbReference type="Pfam" id="PF00583">
    <property type="entry name" value="Acetyltransf_1"/>
    <property type="match status" value="1"/>
</dbReference>
<protein>
    <submittedName>
        <fullName evidence="4">L-amino acid N-acyltransferase YncA</fullName>
    </submittedName>
</protein>
<dbReference type="InterPro" id="IPR000182">
    <property type="entry name" value="GNAT_dom"/>
</dbReference>
<feature type="domain" description="N-acetyltransferase" evidence="3">
    <location>
        <begin position="1"/>
        <end position="140"/>
    </location>
</feature>
<evidence type="ECO:0000313" key="4">
    <source>
        <dbReference type="EMBL" id="SKC94989.1"/>
    </source>
</evidence>
<evidence type="ECO:0000256" key="1">
    <source>
        <dbReference type="ARBA" id="ARBA00022679"/>
    </source>
</evidence>
<keyword evidence="2 4" id="KW-0012">Acyltransferase</keyword>
<dbReference type="SUPFAM" id="SSF55729">
    <property type="entry name" value="Acyl-CoA N-acyltransferases (Nat)"/>
    <property type="match status" value="1"/>
</dbReference>
<dbReference type="EMBL" id="FUZZ01000001">
    <property type="protein sequence ID" value="SKC94989.1"/>
    <property type="molecule type" value="Genomic_DNA"/>
</dbReference>
<dbReference type="InterPro" id="IPR050832">
    <property type="entry name" value="Bact_Acetyltransf"/>
</dbReference>
<dbReference type="InterPro" id="IPR016181">
    <property type="entry name" value="Acyl_CoA_acyltransferase"/>
</dbReference>
<dbReference type="Proteomes" id="UP000190166">
    <property type="component" value="Unassembled WGS sequence"/>
</dbReference>
<dbReference type="RefSeq" id="WP_079467536.1">
    <property type="nucleotide sequence ID" value="NZ_FUZZ01000001.1"/>
</dbReference>
<keyword evidence="5" id="KW-1185">Reference proteome</keyword>
<accession>A0A1T5N481</accession>
<dbReference type="GO" id="GO:0016747">
    <property type="term" value="F:acyltransferase activity, transferring groups other than amino-acyl groups"/>
    <property type="evidence" value="ECO:0007669"/>
    <property type="project" value="InterPro"/>
</dbReference>
<proteinExistence type="predicted"/>
<dbReference type="CDD" id="cd04301">
    <property type="entry name" value="NAT_SF"/>
    <property type="match status" value="1"/>
</dbReference>
<dbReference type="Gene3D" id="3.40.630.30">
    <property type="match status" value="1"/>
</dbReference>
<dbReference type="AlphaFoldDB" id="A0A1T5N481"/>